<dbReference type="OrthoDB" id="9813465at2"/>
<dbReference type="RefSeq" id="WP_123121764.1">
    <property type="nucleotide sequence ID" value="NZ_RJJR01000014.1"/>
</dbReference>
<protein>
    <submittedName>
        <fullName evidence="2">DUF2264 domain-containing protein</fullName>
    </submittedName>
</protein>
<keyword evidence="3" id="KW-1185">Reference proteome</keyword>
<dbReference type="AlphaFoldDB" id="A0A3M9NAE6"/>
<feature type="domain" description="DUF2264" evidence="1">
    <location>
        <begin position="32"/>
        <end position="394"/>
    </location>
</feature>
<gene>
    <name evidence="2" type="ORF">EFY79_16115</name>
</gene>
<dbReference type="EMBL" id="RJJR01000014">
    <property type="protein sequence ID" value="RNI34223.1"/>
    <property type="molecule type" value="Genomic_DNA"/>
</dbReference>
<dbReference type="PANTHER" id="PTHR35339">
    <property type="entry name" value="LINALOOL DEHYDRATASE_ISOMERASE DOMAIN-CONTAINING PROTEIN"/>
    <property type="match status" value="1"/>
</dbReference>
<evidence type="ECO:0000259" key="1">
    <source>
        <dbReference type="Pfam" id="PF10022"/>
    </source>
</evidence>
<sequence length="413" mass="46691">MKLFLCIFTLFITTKGFSQVHNNKVEMNAIERSYLVNTLAKIADPVLIALSKNELKTQMPVESSGEGRAQFTHLEAFGRLLSGMAPWLELGPDDTKEGKLRKKYIELARMGLHNATDSTAADYMNFNCCGQPVVDAAFLAQALLRAPGQLWYPLDKTTKANVIAALRKSGQITHYDNNWVMFSATIEAALYKFSGSFHRDETIGYINQCLGYYKGDGVYGDGENFHWDYYNSFVMQPMLIDVLKTIIEQDSVRNISNSDLKLKYKLVLKRAQRYAEIQEMLISPEGTYPVIGRSSAYRFGAFQLLSQIALMQKLSDIIKPQQVRAALYTLIKRQIEAPGTFDKNGWLQIGVYGHQPAMGEPYISTGSLYLCSEAFLMLGLPAENIFWQGKDEPWTSKKIWSGQNTKRDHSINF</sequence>
<evidence type="ECO:0000313" key="2">
    <source>
        <dbReference type="EMBL" id="RNI34223.1"/>
    </source>
</evidence>
<accession>A0A3M9NAE6</accession>
<proteinExistence type="predicted"/>
<dbReference type="Proteomes" id="UP000267223">
    <property type="component" value="Unassembled WGS sequence"/>
</dbReference>
<reference evidence="2 3" key="1">
    <citation type="submission" date="2018-11" db="EMBL/GenBank/DDBJ databases">
        <title>Draft genome sequence of Ferruginibacter sp. BO-59.</title>
        <authorList>
            <person name="Im W.T."/>
        </authorList>
    </citation>
    <scope>NUCLEOTIDE SEQUENCE [LARGE SCALE GENOMIC DNA]</scope>
    <source>
        <strain evidence="2 3">BO-59</strain>
    </source>
</reference>
<comment type="caution">
    <text evidence="2">The sequence shown here is derived from an EMBL/GenBank/DDBJ whole genome shotgun (WGS) entry which is preliminary data.</text>
</comment>
<dbReference type="Pfam" id="PF10022">
    <property type="entry name" value="DUF2264"/>
    <property type="match status" value="1"/>
</dbReference>
<name>A0A3M9NAE6_9BACT</name>
<dbReference type="PIRSF" id="PIRSF014753">
    <property type="entry name" value="UCP014753"/>
    <property type="match status" value="1"/>
</dbReference>
<organism evidence="2 3">
    <name type="scientific">Hanamia caeni</name>
    <dbReference type="NCBI Taxonomy" id="2294116"/>
    <lineage>
        <taxon>Bacteria</taxon>
        <taxon>Pseudomonadati</taxon>
        <taxon>Bacteroidota</taxon>
        <taxon>Chitinophagia</taxon>
        <taxon>Chitinophagales</taxon>
        <taxon>Chitinophagaceae</taxon>
        <taxon>Hanamia</taxon>
    </lineage>
</organism>
<dbReference type="InterPro" id="IPR016624">
    <property type="entry name" value="UCP014753"/>
</dbReference>
<dbReference type="PANTHER" id="PTHR35339:SF3">
    <property type="entry name" value="DUF2264 DOMAIN-CONTAINING PROTEIN"/>
    <property type="match status" value="1"/>
</dbReference>
<dbReference type="InterPro" id="IPR049349">
    <property type="entry name" value="DUF2264_N"/>
</dbReference>
<evidence type="ECO:0000313" key="3">
    <source>
        <dbReference type="Proteomes" id="UP000267223"/>
    </source>
</evidence>